<comment type="pathway">
    <text evidence="1 4">Quinol/quinone metabolism; menaquinone biosynthesis.</text>
</comment>
<sequence length="279" mass="30442">MSQAIRLGISTCPNDTFTFHAILNGLIDTRGLDFQIELLDIQELNDRLFADRFDVAKTSFHAALLLADRYVVLPSGSALGFGVGPLLLSAQPGSQPVDDSQLTLCPGKHTTAALLFALFYPGTTRVEQTVFSEIMPQLKKRQADFGVCIHEGRFTWQDEGLGLVEDLGQRWEQTTDCPLPLGGLVASRQLSAETICNVQAVVRESLEYSLANPSGALPTMRKYAQEFDDDVLMQHVDLYVNDWTRELGSVGENALQELSSQAKSVGLIEANAPGLVIAS</sequence>
<dbReference type="Gene3D" id="3.40.190.10">
    <property type="entry name" value="Periplasmic binding protein-like II"/>
    <property type="match status" value="2"/>
</dbReference>
<evidence type="ECO:0000256" key="3">
    <source>
        <dbReference type="ARBA" id="ARBA00023239"/>
    </source>
</evidence>
<keyword evidence="6" id="KW-1185">Reference proteome</keyword>
<evidence type="ECO:0000313" key="6">
    <source>
        <dbReference type="Proteomes" id="UP000319817"/>
    </source>
</evidence>
<name>A0A517NZ30_9BACT</name>
<dbReference type="Pfam" id="PF02621">
    <property type="entry name" value="VitK2_biosynth"/>
    <property type="match status" value="1"/>
</dbReference>
<dbReference type="SUPFAM" id="SSF53850">
    <property type="entry name" value="Periplasmic binding protein-like II"/>
    <property type="match status" value="1"/>
</dbReference>
<proteinExistence type="inferred from homology"/>
<comment type="caution">
    <text evidence="4">Lacks conserved residue(s) required for the propagation of feature annotation.</text>
</comment>
<evidence type="ECO:0000256" key="4">
    <source>
        <dbReference type="HAMAP-Rule" id="MF_00996"/>
    </source>
</evidence>
<comment type="similarity">
    <text evidence="4">Belongs to the MqnA/MqnD family. MqnD subfamily.</text>
</comment>
<comment type="catalytic activity">
    <reaction evidence="4">
        <text>cyclic dehypoxanthinylfutalosinate = 1,4-dihydroxy-6-naphthoate + dihydroxyacetone</text>
        <dbReference type="Rhea" id="RHEA:33087"/>
        <dbReference type="ChEBI" id="CHEBI:16016"/>
        <dbReference type="ChEBI" id="CHEBI:64254"/>
        <dbReference type="ChEBI" id="CHEBI:64270"/>
        <dbReference type="EC" id="4.1.99.29"/>
    </reaction>
</comment>
<evidence type="ECO:0000256" key="2">
    <source>
        <dbReference type="ARBA" id="ARBA00022428"/>
    </source>
</evidence>
<feature type="active site" description="Proton acceptor" evidence="4">
    <location>
        <position position="150"/>
    </location>
</feature>
<dbReference type="UniPathway" id="UPA00079"/>
<reference evidence="5 6" key="1">
    <citation type="submission" date="2019-02" db="EMBL/GenBank/DDBJ databases">
        <title>Deep-cultivation of Planctomycetes and their phenomic and genomic characterization uncovers novel biology.</title>
        <authorList>
            <person name="Wiegand S."/>
            <person name="Jogler M."/>
            <person name="Boedeker C."/>
            <person name="Pinto D."/>
            <person name="Vollmers J."/>
            <person name="Rivas-Marin E."/>
            <person name="Kohn T."/>
            <person name="Peeters S.H."/>
            <person name="Heuer A."/>
            <person name="Rast P."/>
            <person name="Oberbeckmann S."/>
            <person name="Bunk B."/>
            <person name="Jeske O."/>
            <person name="Meyerdierks A."/>
            <person name="Storesund J.E."/>
            <person name="Kallscheuer N."/>
            <person name="Luecker S."/>
            <person name="Lage O.M."/>
            <person name="Pohl T."/>
            <person name="Merkel B.J."/>
            <person name="Hornburger P."/>
            <person name="Mueller R.-W."/>
            <person name="Bruemmer F."/>
            <person name="Labrenz M."/>
            <person name="Spormann A.M."/>
            <person name="Op den Camp H."/>
            <person name="Overmann J."/>
            <person name="Amann R."/>
            <person name="Jetten M.S.M."/>
            <person name="Mascher T."/>
            <person name="Medema M.H."/>
            <person name="Devos D.P."/>
            <person name="Kaster A.-K."/>
            <person name="Ovreas L."/>
            <person name="Rohde M."/>
            <person name="Galperin M.Y."/>
            <person name="Jogler C."/>
        </authorList>
    </citation>
    <scope>NUCLEOTIDE SEQUENCE [LARGE SCALE GENOMIC DNA]</scope>
    <source>
        <strain evidence="5 6">K23_9</strain>
    </source>
</reference>
<gene>
    <name evidence="4 5" type="primary">mqnD</name>
    <name evidence="5" type="ORF">K239x_43850</name>
</gene>
<keyword evidence="2 4" id="KW-0474">Menaquinone biosynthesis</keyword>
<dbReference type="Proteomes" id="UP000319817">
    <property type="component" value="Chromosome"/>
</dbReference>
<dbReference type="HAMAP" id="MF_00996">
    <property type="entry name" value="MqnD"/>
    <property type="match status" value="1"/>
</dbReference>
<dbReference type="RefSeq" id="WP_145420210.1">
    <property type="nucleotide sequence ID" value="NZ_CP036526.1"/>
</dbReference>
<dbReference type="InterPro" id="IPR030869">
    <property type="entry name" value="MqnD"/>
</dbReference>
<dbReference type="EC" id="4.1.99.29" evidence="4"/>
<dbReference type="GO" id="GO:0016830">
    <property type="term" value="F:carbon-carbon lyase activity"/>
    <property type="evidence" value="ECO:0007669"/>
    <property type="project" value="UniProtKB-UniRule"/>
</dbReference>
<dbReference type="PANTHER" id="PTHR37167:SF1">
    <property type="entry name" value="1,4-DIHYDROXY-6-NAPHTOATE SYNTHASE"/>
    <property type="match status" value="1"/>
</dbReference>
<dbReference type="EMBL" id="CP036526">
    <property type="protein sequence ID" value="QDT12375.1"/>
    <property type="molecule type" value="Genomic_DNA"/>
</dbReference>
<evidence type="ECO:0000313" key="5">
    <source>
        <dbReference type="EMBL" id="QDT12375.1"/>
    </source>
</evidence>
<dbReference type="PANTHER" id="PTHR37167">
    <property type="entry name" value="1,4-DIHYDROXY-6-NAPHTOATE SYNTHASE"/>
    <property type="match status" value="1"/>
</dbReference>
<evidence type="ECO:0000256" key="1">
    <source>
        <dbReference type="ARBA" id="ARBA00004863"/>
    </source>
</evidence>
<feature type="binding site" evidence="4">
    <location>
        <begin position="111"/>
        <end position="112"/>
    </location>
    <ligand>
        <name>substrate</name>
    </ligand>
</feature>
<accession>A0A517NZ30</accession>
<keyword evidence="3 4" id="KW-0456">Lyase</keyword>
<dbReference type="CDD" id="cd13635">
    <property type="entry name" value="PBP2_Ttha1568_Mqnd"/>
    <property type="match status" value="1"/>
</dbReference>
<dbReference type="InterPro" id="IPR003773">
    <property type="entry name" value="Menaquinone_biosynth"/>
</dbReference>
<dbReference type="OrthoDB" id="9809439at2"/>
<dbReference type="GO" id="GO:0009234">
    <property type="term" value="P:menaquinone biosynthetic process"/>
    <property type="evidence" value="ECO:0007669"/>
    <property type="project" value="UniProtKB-UniRule"/>
</dbReference>
<protein>
    <recommendedName>
        <fullName evidence="4">1,4-dihydroxy-6-naphtoate synthase</fullName>
        <ecNumber evidence="4">4.1.99.29</ecNumber>
    </recommendedName>
    <alternativeName>
        <fullName evidence="4">Menaquinone biosynthetic enzyme MqnD</fullName>
    </alternativeName>
</protein>
<comment type="function">
    <text evidence="4">Catalyzes the conversion of cyclic dehypoxanthine futalosine (cyclic DHFL) into 1,4-dihydroxy-6-naphthoate, a step in the biosynthesis of menaquinone (MK, vitamin K2).</text>
</comment>
<organism evidence="5 6">
    <name type="scientific">Stieleria marina</name>
    <dbReference type="NCBI Taxonomy" id="1930275"/>
    <lineage>
        <taxon>Bacteria</taxon>
        <taxon>Pseudomonadati</taxon>
        <taxon>Planctomycetota</taxon>
        <taxon>Planctomycetia</taxon>
        <taxon>Pirellulales</taxon>
        <taxon>Pirellulaceae</taxon>
        <taxon>Stieleria</taxon>
    </lineage>
</organism>
<dbReference type="AlphaFoldDB" id="A0A517NZ30"/>